<evidence type="ECO:0000313" key="2">
    <source>
        <dbReference type="Proteomes" id="UP000290287"/>
    </source>
</evidence>
<dbReference type="NCBIfam" id="NF003816">
    <property type="entry name" value="PRK05406.1-5"/>
    <property type="match status" value="1"/>
</dbReference>
<dbReference type="Pfam" id="PF03746">
    <property type="entry name" value="LamB_YcsF"/>
    <property type="match status" value="1"/>
</dbReference>
<accession>A0A4Q0YW99</accession>
<gene>
    <name evidence="1" type="ORF">CS022_02870</name>
</gene>
<dbReference type="Gene3D" id="3.20.20.370">
    <property type="entry name" value="Glycoside hydrolase/deacetylase"/>
    <property type="match status" value="1"/>
</dbReference>
<organism evidence="1 2">
    <name type="scientific">Veronia nyctiphanis</name>
    <dbReference type="NCBI Taxonomy" id="1278244"/>
    <lineage>
        <taxon>Bacteria</taxon>
        <taxon>Pseudomonadati</taxon>
        <taxon>Pseudomonadota</taxon>
        <taxon>Gammaproteobacteria</taxon>
        <taxon>Vibrionales</taxon>
        <taxon>Vibrionaceae</taxon>
        <taxon>Veronia</taxon>
    </lineage>
</organism>
<dbReference type="SUPFAM" id="SSF88713">
    <property type="entry name" value="Glycoside hydrolase/deacetylase"/>
    <property type="match status" value="1"/>
</dbReference>
<reference evidence="1 2" key="1">
    <citation type="submission" date="2017-10" db="EMBL/GenBank/DDBJ databases">
        <title>Nyctiphanis sp. nov., isolated from the stomach of the euphausiid Nyctiphanes simplex (Hansen, 1911) in the Gulf of California.</title>
        <authorList>
            <person name="Gomez-Gil B."/>
            <person name="Aguilar-Mendez M."/>
            <person name="Lopez-Cortes A."/>
            <person name="Gomez-Gutierrez J."/>
            <person name="Roque A."/>
            <person name="Lang E."/>
            <person name="Gonzalez-Castillo A."/>
        </authorList>
    </citation>
    <scope>NUCLEOTIDE SEQUENCE [LARGE SCALE GENOMIC DNA]</scope>
    <source>
        <strain evidence="1 2">CAIM 600</strain>
    </source>
</reference>
<evidence type="ECO:0000313" key="1">
    <source>
        <dbReference type="EMBL" id="RXJ74534.1"/>
    </source>
</evidence>
<dbReference type="Proteomes" id="UP000290287">
    <property type="component" value="Unassembled WGS sequence"/>
</dbReference>
<keyword evidence="2" id="KW-1185">Reference proteome</keyword>
<dbReference type="InterPro" id="IPR005501">
    <property type="entry name" value="LamB/YcsF/PxpA-like"/>
</dbReference>
<proteinExistence type="predicted"/>
<comment type="caution">
    <text evidence="1">The sequence shown here is derived from an EMBL/GenBank/DDBJ whole genome shotgun (WGS) entry which is preliminary data.</text>
</comment>
<protein>
    <recommendedName>
        <fullName evidence="3">LamB/YcsF family protein</fullName>
    </recommendedName>
</protein>
<dbReference type="PANTHER" id="PTHR30292">
    <property type="entry name" value="UNCHARACTERIZED PROTEIN YBGL-RELATED"/>
    <property type="match status" value="1"/>
</dbReference>
<dbReference type="PANTHER" id="PTHR30292:SF0">
    <property type="entry name" value="5-OXOPROLINASE SUBUNIT A"/>
    <property type="match status" value="1"/>
</dbReference>
<dbReference type="EMBL" id="PEIB01000002">
    <property type="protein sequence ID" value="RXJ74534.1"/>
    <property type="molecule type" value="Genomic_DNA"/>
</dbReference>
<dbReference type="NCBIfam" id="NF003814">
    <property type="entry name" value="PRK05406.1-3"/>
    <property type="match status" value="1"/>
</dbReference>
<dbReference type="OrthoDB" id="9773478at2"/>
<evidence type="ECO:0008006" key="3">
    <source>
        <dbReference type="Google" id="ProtNLM"/>
    </source>
</evidence>
<dbReference type="RefSeq" id="WP_129121003.1">
    <property type="nucleotide sequence ID" value="NZ_PEIB01000002.1"/>
</dbReference>
<dbReference type="InterPro" id="IPR011330">
    <property type="entry name" value="Glyco_hydro/deAcase_b/a-brl"/>
</dbReference>
<dbReference type="CDD" id="cd10787">
    <property type="entry name" value="LamB_YcsF_like"/>
    <property type="match status" value="1"/>
</dbReference>
<name>A0A4Q0YW99_9GAMM</name>
<sequence length="243" mass="26579">MKINCDMGESFGCWAKGQDETVMPFIDMASIACGFHASDPVTMANTVALAKDNNVTIGAHPGYPDLLGFGRRNVDCTEQELFSWMGYQIGALQGICRQQNVDVEYVKPHGALYNTMMKNYEVLETVIRAVAAMAPECPLVVMAITERKGVEHLAQQHGVKLMFEAFSDRAYDDKGFLVNRAIPSAVHSNSEQIISQLQQITEYGTVTTTSGHTFHLSADTVCIHGDGQHALDVASSIRRPHAG</sequence>
<dbReference type="GO" id="GO:0005975">
    <property type="term" value="P:carbohydrate metabolic process"/>
    <property type="evidence" value="ECO:0007669"/>
    <property type="project" value="InterPro"/>
</dbReference>
<dbReference type="AlphaFoldDB" id="A0A4Q0YW99"/>